<sequence length="582" mass="63302">MFPVSVAISQAQWTWFRKERPLHDFHLIDQASRSPWGSIVLLWKVRVFHHPVALGALLTIFGVLTSPITQLVITYPVRSVVDPSVQVNALSIRSIRTPRDAIADGTRNALLLGPLTDATNFTLPQEPLSGASCSTGNCTFGSYHTLGVCMKTANITAHLAIAEFADNGERGGMPLDGDPTGTYLIPSAKVYTASLPGGFDLTHQGPMAALVDILNGGDTFGFSAEDEIDVDALGARIASFVNIYTIPLAANETGGEGNVPGQRERVLSSISSFRHEALEVLFYLCVQTYETSIVNGVEKNQLVGQLAKRIEDQAATTEIPFLDVNCTSLVHDQNTRCEPKPSRQQEVLHLQAPGKDGAREEKGSGISVREQEEFSADYHSMERMASAMKLYLASSASVAYDLELFPNARAFGYGASSFSLTLFSDVLYRLDSPTAENSLRQTRIMNIYLNIATSLSTMMRVGMPQRYTQDVVGVAGLAWREIPYVHVTWGLLTFLAAELVLTAILIAITAVRTYDGTVGTKPGDESRSLPPDLKDSSLPVLSALNPECRALMGEGIQPIEELKARSRKIRVRLEGGELVPVD</sequence>
<reference evidence="2" key="1">
    <citation type="submission" date="2018-03" db="EMBL/GenBank/DDBJ databases">
        <authorList>
            <person name="Guldener U."/>
        </authorList>
    </citation>
    <scope>NUCLEOTIDE SEQUENCE</scope>
</reference>
<gene>
    <name evidence="2" type="ORF">DNG_07295</name>
</gene>
<keyword evidence="1" id="KW-0472">Membrane</keyword>
<dbReference type="InterPro" id="IPR021514">
    <property type="entry name" value="DUF3176"/>
</dbReference>
<evidence type="ECO:0000256" key="1">
    <source>
        <dbReference type="SAM" id="Phobius"/>
    </source>
</evidence>
<keyword evidence="1" id="KW-0812">Transmembrane</keyword>
<dbReference type="AlphaFoldDB" id="A0AAE8N1H7"/>
<dbReference type="EMBL" id="ONZQ02000010">
    <property type="protein sequence ID" value="SPO04610.1"/>
    <property type="molecule type" value="Genomic_DNA"/>
</dbReference>
<dbReference type="Pfam" id="PF11374">
    <property type="entry name" value="DUF3176"/>
    <property type="match status" value="1"/>
</dbReference>
<comment type="caution">
    <text evidence="2">The sequence shown here is derived from an EMBL/GenBank/DDBJ whole genome shotgun (WGS) entry which is preliminary data.</text>
</comment>
<accession>A0AAE8N1H7</accession>
<evidence type="ECO:0000313" key="2">
    <source>
        <dbReference type="EMBL" id="SPO04610.1"/>
    </source>
</evidence>
<proteinExistence type="predicted"/>
<organism evidence="2 3">
    <name type="scientific">Cephalotrichum gorgonifer</name>
    <dbReference type="NCBI Taxonomy" id="2041049"/>
    <lineage>
        <taxon>Eukaryota</taxon>
        <taxon>Fungi</taxon>
        <taxon>Dikarya</taxon>
        <taxon>Ascomycota</taxon>
        <taxon>Pezizomycotina</taxon>
        <taxon>Sordariomycetes</taxon>
        <taxon>Hypocreomycetidae</taxon>
        <taxon>Microascales</taxon>
        <taxon>Microascaceae</taxon>
        <taxon>Cephalotrichum</taxon>
    </lineage>
</organism>
<name>A0AAE8N1H7_9PEZI</name>
<dbReference type="PANTHER" id="PTHR35394">
    <property type="entry name" value="DUF3176 DOMAIN-CONTAINING PROTEIN"/>
    <property type="match status" value="1"/>
</dbReference>
<evidence type="ECO:0000313" key="3">
    <source>
        <dbReference type="Proteomes" id="UP001187682"/>
    </source>
</evidence>
<protein>
    <submittedName>
        <fullName evidence="2">Uncharacterized protein</fullName>
    </submittedName>
</protein>
<dbReference type="PANTHER" id="PTHR35394:SF5">
    <property type="entry name" value="DUF3176 DOMAIN-CONTAINING PROTEIN"/>
    <property type="match status" value="1"/>
</dbReference>
<dbReference type="Proteomes" id="UP001187682">
    <property type="component" value="Unassembled WGS sequence"/>
</dbReference>
<feature type="transmembrane region" description="Helical" evidence="1">
    <location>
        <begin position="489"/>
        <end position="511"/>
    </location>
</feature>
<keyword evidence="3" id="KW-1185">Reference proteome</keyword>
<keyword evidence="1" id="KW-1133">Transmembrane helix</keyword>